<evidence type="ECO:0000256" key="7">
    <source>
        <dbReference type="ARBA" id="ARBA00022884"/>
    </source>
</evidence>
<evidence type="ECO:0000256" key="3">
    <source>
        <dbReference type="ARBA" id="ARBA00022679"/>
    </source>
</evidence>
<dbReference type="SUPFAM" id="SSF52540">
    <property type="entry name" value="P-loop containing nucleoside triphosphate hydrolases"/>
    <property type="match status" value="1"/>
</dbReference>
<comment type="function">
    <text evidence="9">Catalyzes the formation of N(4)-acetylcytidine (ac(4)C) at the wobble position of tRNA(Met), by using acetyl-CoA as an acetyl donor and ATP (or GTP).</text>
</comment>
<evidence type="ECO:0000256" key="9">
    <source>
        <dbReference type="HAMAP-Rule" id="MF_01886"/>
    </source>
</evidence>
<dbReference type="InterPro" id="IPR013562">
    <property type="entry name" value="TmcA/NAT10_N"/>
</dbReference>
<comment type="similarity">
    <text evidence="9">Belongs to the TmcA family.</text>
</comment>
<name>A0ABW8Q0P0_9GAMM</name>
<keyword evidence="5 9" id="KW-0547">Nucleotide-binding</keyword>
<comment type="subcellular location">
    <subcellularLocation>
        <location evidence="9">Cytoplasm</location>
    </subcellularLocation>
</comment>
<dbReference type="InterPro" id="IPR027417">
    <property type="entry name" value="P-loop_NTPase"/>
</dbReference>
<evidence type="ECO:0000256" key="4">
    <source>
        <dbReference type="ARBA" id="ARBA00022694"/>
    </source>
</evidence>
<dbReference type="InterPro" id="IPR032672">
    <property type="entry name" value="TmcA/NAT10/Kre33"/>
</dbReference>
<keyword evidence="3 9" id="KW-0808">Transferase</keyword>
<evidence type="ECO:0000313" key="14">
    <source>
        <dbReference type="Proteomes" id="UP001621714"/>
    </source>
</evidence>
<dbReference type="Gene3D" id="3.40.50.300">
    <property type="entry name" value="P-loop containing nucleotide triphosphate hydrolases"/>
    <property type="match status" value="1"/>
</dbReference>
<keyword evidence="1 9" id="KW-0963">Cytoplasm</keyword>
<feature type="domain" description="N-acetyltransferase" evidence="12">
    <location>
        <begin position="411"/>
        <end position="525"/>
    </location>
</feature>
<evidence type="ECO:0000256" key="6">
    <source>
        <dbReference type="ARBA" id="ARBA00022840"/>
    </source>
</evidence>
<sequence>MPSRPSSSPPSHVLHSPSGQRQILWLEGSADWTQEQARRLSSQHHWQQGAWLFSAEPPHRPSLREDQSLAWVPAKQARQFLGQELDWLVIDTHAGLMPDALGVMAGTLKAGGWLLLLTPKDWAQQVDGDYRRLAAWPYQPEQLSHFFIAHCEQQLQQAAARQELIHWQQGQPRPTRLSASPIDLSETLWQPPPSERQTSFTDEQAQVVQQLLAQLEQGQAAVLTAARGRGKSAALGLVALGLFAQRPEGHLLVSAPSAAAASELLHWLDQHRPASATVRFVAPDALLAEHQAGDWLLLDEAAALPIAQLNQLISRYPASLYATTLQGYEGSGRGFDLRFRAALLAIQPQALWLELHQPLRWAEADPLEGLIERLLLLQPAPLQAMPVQIQPQIAWITQAELAAQPALLHQVFSLLRLAHYRTRAEDLRQLLDGPDLKLALLCDQPTGTLIGLAMIQQEGRFPADLADAIYLGQRRPQGHLLAQSLAFHAAMPAAAQLRWWRIQRLAIQPPYQGQRWGRQLMDWIQHQAAATEGIDALGSSFGATARLARFWQALGWQVLRLGMTQDLASGEPPLQMGLGLSPAGQQCLAQCTARFAERLGDDGPVHYAALDAELLRLILRQLPAGVWQAADAAEIHACAQGHRPLMMSLTALRRWLCFRLAQASDAVAQDPAWHSWIRWLIQGHSWDQLPELQGLGRKAQEKKLRASLRSFDAATATHLTLARGASD</sequence>
<dbReference type="Gene3D" id="3.40.50.11040">
    <property type="match status" value="1"/>
</dbReference>
<dbReference type="InterPro" id="IPR000182">
    <property type="entry name" value="GNAT_dom"/>
</dbReference>
<protein>
    <recommendedName>
        <fullName evidence="9">tRNA(Met) cytidine acetyltransferase TmcA</fullName>
        <ecNumber evidence="9">2.3.1.193</ecNumber>
    </recommendedName>
</protein>
<evidence type="ECO:0000259" key="12">
    <source>
        <dbReference type="Pfam" id="PF13718"/>
    </source>
</evidence>
<feature type="binding site" evidence="9">
    <location>
        <position position="360"/>
    </location>
    <ligand>
        <name>ATP</name>
        <dbReference type="ChEBI" id="CHEBI:30616"/>
    </ligand>
</feature>
<dbReference type="RefSeq" id="WP_405340817.1">
    <property type="nucleotide sequence ID" value="NZ_JBANFI010000007.1"/>
</dbReference>
<dbReference type="Pfam" id="PF08351">
    <property type="entry name" value="TmcA_N"/>
    <property type="match status" value="1"/>
</dbReference>
<dbReference type="Gene3D" id="3.40.630.30">
    <property type="match status" value="1"/>
</dbReference>
<dbReference type="SUPFAM" id="SSF55729">
    <property type="entry name" value="Acyl-CoA N-acyltransferases (Nat)"/>
    <property type="match status" value="1"/>
</dbReference>
<comment type="caution">
    <text evidence="9">Lacks conserved residue(s) required for the propagation of feature annotation.</text>
</comment>
<evidence type="ECO:0000313" key="13">
    <source>
        <dbReference type="EMBL" id="MFK7161629.1"/>
    </source>
</evidence>
<evidence type="ECO:0000256" key="2">
    <source>
        <dbReference type="ARBA" id="ARBA00022555"/>
    </source>
</evidence>
<dbReference type="Proteomes" id="UP001621714">
    <property type="component" value="Unassembled WGS sequence"/>
</dbReference>
<dbReference type="PANTHER" id="PTHR10925">
    <property type="entry name" value="N-ACETYLTRANSFERASE 10"/>
    <property type="match status" value="1"/>
</dbReference>
<dbReference type="PANTHER" id="PTHR10925:SF5">
    <property type="entry name" value="RNA CYTIDINE ACETYLTRANSFERASE"/>
    <property type="match status" value="1"/>
</dbReference>
<accession>A0ABW8Q0P0</accession>
<dbReference type="InterPro" id="IPR016181">
    <property type="entry name" value="Acyl_CoA_acyltransferase"/>
</dbReference>
<feature type="domain" description="TmcA/NAT10 N-terminal" evidence="11">
    <location>
        <begin position="18"/>
        <end position="158"/>
    </location>
</feature>
<gene>
    <name evidence="9" type="primary">tmcA</name>
    <name evidence="13" type="ORF">V6U78_11335</name>
</gene>
<evidence type="ECO:0000259" key="10">
    <source>
        <dbReference type="Pfam" id="PF05127"/>
    </source>
</evidence>
<dbReference type="EC" id="2.3.1.193" evidence="9"/>
<dbReference type="InterPro" id="IPR038321">
    <property type="entry name" value="TmcA_C_sf"/>
</dbReference>
<comment type="caution">
    <text evidence="13">The sequence shown here is derived from an EMBL/GenBank/DDBJ whole genome shotgun (WGS) entry which is preliminary data.</text>
</comment>
<dbReference type="HAMAP" id="MF_01886">
    <property type="entry name" value="tRNA_acetyltr_TmcA"/>
    <property type="match status" value="1"/>
</dbReference>
<keyword evidence="14" id="KW-1185">Reference proteome</keyword>
<keyword evidence="6 9" id="KW-0067">ATP-binding</keyword>
<dbReference type="GO" id="GO:0016746">
    <property type="term" value="F:acyltransferase activity"/>
    <property type="evidence" value="ECO:0007669"/>
    <property type="project" value="UniProtKB-KW"/>
</dbReference>
<evidence type="ECO:0000256" key="1">
    <source>
        <dbReference type="ARBA" id="ARBA00022490"/>
    </source>
</evidence>
<dbReference type="Pfam" id="PF13718">
    <property type="entry name" value="GNAT_acetyltr_2"/>
    <property type="match status" value="1"/>
</dbReference>
<dbReference type="Gene3D" id="1.20.120.890">
    <property type="entry name" value="tRNA(Met) cytidine acetyltransferase, tail domain"/>
    <property type="match status" value="1"/>
</dbReference>
<evidence type="ECO:0000259" key="11">
    <source>
        <dbReference type="Pfam" id="PF08351"/>
    </source>
</evidence>
<organism evidence="13 14">
    <name type="scientific">Marinospirillum alkalitolerans</name>
    <dbReference type="NCBI Taxonomy" id="3123374"/>
    <lineage>
        <taxon>Bacteria</taxon>
        <taxon>Pseudomonadati</taxon>
        <taxon>Pseudomonadota</taxon>
        <taxon>Gammaproteobacteria</taxon>
        <taxon>Oceanospirillales</taxon>
        <taxon>Oceanospirillaceae</taxon>
        <taxon>Marinospirillum</taxon>
    </lineage>
</organism>
<evidence type="ECO:0000256" key="5">
    <source>
        <dbReference type="ARBA" id="ARBA00022741"/>
    </source>
</evidence>
<proteinExistence type="inferred from homology"/>
<keyword evidence="7 9" id="KW-0694">RNA-binding</keyword>
<dbReference type="InterPro" id="IPR024914">
    <property type="entry name" value="tRNA_acetyltr_TmcA"/>
</dbReference>
<feature type="domain" description="TcmA/NAT10 helicase" evidence="10">
    <location>
        <begin position="222"/>
        <end position="378"/>
    </location>
</feature>
<dbReference type="InterPro" id="IPR007807">
    <property type="entry name" value="TcmA/NAT10_helicase"/>
</dbReference>
<dbReference type="CDD" id="cd04301">
    <property type="entry name" value="NAT_SF"/>
    <property type="match status" value="1"/>
</dbReference>
<keyword evidence="8 9" id="KW-0012">Acyltransferase</keyword>
<dbReference type="EMBL" id="JBANFI010000007">
    <property type="protein sequence ID" value="MFK7161629.1"/>
    <property type="molecule type" value="Genomic_DNA"/>
</dbReference>
<comment type="catalytic activity">
    <reaction evidence="9">
        <text>cytidine(34) in elongator tRNA(Met) + acetyl-CoA + ATP + H2O = N(4)-acetylcytidine(34) in elongator tRNA(Met) + ADP + phosphate + CoA + H(+)</text>
        <dbReference type="Rhea" id="RHEA:43788"/>
        <dbReference type="Rhea" id="RHEA-COMP:10693"/>
        <dbReference type="Rhea" id="RHEA-COMP:10694"/>
        <dbReference type="ChEBI" id="CHEBI:15377"/>
        <dbReference type="ChEBI" id="CHEBI:15378"/>
        <dbReference type="ChEBI" id="CHEBI:30616"/>
        <dbReference type="ChEBI" id="CHEBI:43474"/>
        <dbReference type="ChEBI" id="CHEBI:57287"/>
        <dbReference type="ChEBI" id="CHEBI:57288"/>
        <dbReference type="ChEBI" id="CHEBI:74900"/>
        <dbReference type="ChEBI" id="CHEBI:82748"/>
        <dbReference type="ChEBI" id="CHEBI:456216"/>
        <dbReference type="EC" id="2.3.1.193"/>
    </reaction>
</comment>
<keyword evidence="2 9" id="KW-0820">tRNA-binding</keyword>
<feature type="binding site" evidence="9">
    <location>
        <position position="204"/>
    </location>
    <ligand>
        <name>ATP</name>
        <dbReference type="ChEBI" id="CHEBI:30616"/>
    </ligand>
</feature>
<reference evidence="13 14" key="1">
    <citation type="submission" date="2024-02" db="EMBL/GenBank/DDBJ databases">
        <title>Marinospirillum sp. MEB 164 isolated from Lonar lake sediment.</title>
        <authorList>
            <person name="Joshi A."/>
            <person name="Thite S."/>
        </authorList>
    </citation>
    <scope>NUCLEOTIDE SEQUENCE [LARGE SCALE GENOMIC DNA]</scope>
    <source>
        <strain evidence="13 14">MEB164</strain>
    </source>
</reference>
<dbReference type="Pfam" id="PF05127">
    <property type="entry name" value="NAT10_TcmA_helicase"/>
    <property type="match status" value="1"/>
</dbReference>
<keyword evidence="4 9" id="KW-0819">tRNA processing</keyword>
<evidence type="ECO:0000256" key="8">
    <source>
        <dbReference type="ARBA" id="ARBA00023315"/>
    </source>
</evidence>